<sequence>MDALTNIPIVAHVIQQALTPVFLLGGVGAFLNMLTGRLARAVDRYRSLSETSDMTSSVAHIQELKALPNRVRLINLSISLCTVCALLVCLSIVTLFVGAELGINLSRVISVIFITAIFALTGGLVYFLREITLAIEIIGIDKDH</sequence>
<dbReference type="KEGG" id="mpad:KEF85_08830"/>
<feature type="transmembrane region" description="Helical" evidence="1">
    <location>
        <begin position="20"/>
        <end position="39"/>
    </location>
</feature>
<accession>A0A975R8U1</accession>
<feature type="transmembrane region" description="Helical" evidence="1">
    <location>
        <begin position="73"/>
        <end position="96"/>
    </location>
</feature>
<keyword evidence="3" id="KW-1185">Reference proteome</keyword>
<proteinExistence type="predicted"/>
<feature type="transmembrane region" description="Helical" evidence="1">
    <location>
        <begin position="108"/>
        <end position="128"/>
    </location>
</feature>
<name>A0A975R8U1_9GAMM</name>
<evidence type="ECO:0000313" key="3">
    <source>
        <dbReference type="Proteomes" id="UP000676649"/>
    </source>
</evidence>
<keyword evidence="1" id="KW-1133">Transmembrane helix</keyword>
<dbReference type="InterPro" id="IPR021279">
    <property type="entry name" value="DUF2721"/>
</dbReference>
<dbReference type="EMBL" id="CP073754">
    <property type="protein sequence ID" value="QWF69486.1"/>
    <property type="molecule type" value="Genomic_DNA"/>
</dbReference>
<dbReference type="AlphaFoldDB" id="A0A975R8U1"/>
<evidence type="ECO:0000256" key="1">
    <source>
        <dbReference type="SAM" id="Phobius"/>
    </source>
</evidence>
<dbReference type="RefSeq" id="WP_215579541.1">
    <property type="nucleotide sequence ID" value="NZ_CP073754.1"/>
</dbReference>
<reference evidence="2" key="1">
    <citation type="submission" date="2021-04" db="EMBL/GenBank/DDBJ databases">
        <title>Draft genome sequence data of methanotrophic Methylovulum sp. strain S1L and Methylomonas sp. strain S2AM isolated from boreal lake water columns.</title>
        <authorList>
            <person name="Rissanen A.J."/>
            <person name="Mangayil R."/>
            <person name="Svenning M.M."/>
            <person name="Khanongnuch R."/>
        </authorList>
    </citation>
    <scope>NUCLEOTIDE SEQUENCE</scope>
    <source>
        <strain evidence="2">S2AM</strain>
    </source>
</reference>
<dbReference type="Proteomes" id="UP000676649">
    <property type="component" value="Chromosome"/>
</dbReference>
<dbReference type="Pfam" id="PF11026">
    <property type="entry name" value="DUF2721"/>
    <property type="match status" value="1"/>
</dbReference>
<keyword evidence="1" id="KW-0812">Transmembrane</keyword>
<evidence type="ECO:0000313" key="2">
    <source>
        <dbReference type="EMBL" id="QWF69486.1"/>
    </source>
</evidence>
<organism evidence="2 3">
    <name type="scientific">Methylomonas paludis</name>
    <dbReference type="NCBI Taxonomy" id="1173101"/>
    <lineage>
        <taxon>Bacteria</taxon>
        <taxon>Pseudomonadati</taxon>
        <taxon>Pseudomonadota</taxon>
        <taxon>Gammaproteobacteria</taxon>
        <taxon>Methylococcales</taxon>
        <taxon>Methylococcaceae</taxon>
        <taxon>Methylomonas</taxon>
    </lineage>
</organism>
<gene>
    <name evidence="2" type="ORF">KEF85_08830</name>
</gene>
<keyword evidence="1" id="KW-0472">Membrane</keyword>
<protein>
    <submittedName>
        <fullName evidence="2">DUF2721 domain-containing protein</fullName>
    </submittedName>
</protein>